<evidence type="ECO:0000313" key="3">
    <source>
        <dbReference type="Proteomes" id="UP001164929"/>
    </source>
</evidence>
<protein>
    <submittedName>
        <fullName evidence="2">Uncharacterized protein</fullName>
    </submittedName>
</protein>
<sequence length="89" mass="10316">MKETYFPEINEMYQRIAAKLQQARFHYAIETLKIKQEEEKKPQSLNMSWLDSKKPNSVVCICFGSMANFIASQLKEIATDLEASGHQFI</sequence>
<gene>
    <name evidence="2" type="ORF">NC653_008145</name>
</gene>
<comment type="caution">
    <text evidence="2">The sequence shown here is derived from an EMBL/GenBank/DDBJ whole genome shotgun (WGS) entry which is preliminary data.</text>
</comment>
<dbReference type="InterPro" id="IPR050481">
    <property type="entry name" value="UDP-glycosyltransf_plant"/>
</dbReference>
<dbReference type="Proteomes" id="UP001164929">
    <property type="component" value="Chromosome 3"/>
</dbReference>
<dbReference type="Gene3D" id="3.40.50.2000">
    <property type="entry name" value="Glycogen Phosphorylase B"/>
    <property type="match status" value="2"/>
</dbReference>
<accession>A0AAD6R5Z7</accession>
<evidence type="ECO:0000256" key="1">
    <source>
        <dbReference type="ARBA" id="ARBA00009995"/>
    </source>
</evidence>
<evidence type="ECO:0000313" key="2">
    <source>
        <dbReference type="EMBL" id="KAJ7002834.1"/>
    </source>
</evidence>
<keyword evidence="3" id="KW-1185">Reference proteome</keyword>
<comment type="similarity">
    <text evidence="1">Belongs to the UDP-glycosyltransferase family.</text>
</comment>
<name>A0AAD6R5Z7_9ROSI</name>
<organism evidence="2 3">
    <name type="scientific">Populus alba x Populus x berolinensis</name>
    <dbReference type="NCBI Taxonomy" id="444605"/>
    <lineage>
        <taxon>Eukaryota</taxon>
        <taxon>Viridiplantae</taxon>
        <taxon>Streptophyta</taxon>
        <taxon>Embryophyta</taxon>
        <taxon>Tracheophyta</taxon>
        <taxon>Spermatophyta</taxon>
        <taxon>Magnoliopsida</taxon>
        <taxon>eudicotyledons</taxon>
        <taxon>Gunneridae</taxon>
        <taxon>Pentapetalae</taxon>
        <taxon>rosids</taxon>
        <taxon>fabids</taxon>
        <taxon>Malpighiales</taxon>
        <taxon>Salicaceae</taxon>
        <taxon>Saliceae</taxon>
        <taxon>Populus</taxon>
    </lineage>
</organism>
<reference evidence="2" key="1">
    <citation type="journal article" date="2023" name="Mol. Ecol. Resour.">
        <title>Chromosome-level genome assembly of a triploid poplar Populus alba 'Berolinensis'.</title>
        <authorList>
            <person name="Chen S."/>
            <person name="Yu Y."/>
            <person name="Wang X."/>
            <person name="Wang S."/>
            <person name="Zhang T."/>
            <person name="Zhou Y."/>
            <person name="He R."/>
            <person name="Meng N."/>
            <person name="Wang Y."/>
            <person name="Liu W."/>
            <person name="Liu Z."/>
            <person name="Liu J."/>
            <person name="Guo Q."/>
            <person name="Huang H."/>
            <person name="Sederoff R.R."/>
            <person name="Wang G."/>
            <person name="Qu G."/>
            <person name="Chen S."/>
        </authorList>
    </citation>
    <scope>NUCLEOTIDE SEQUENCE</scope>
    <source>
        <strain evidence="2">SC-2020</strain>
    </source>
</reference>
<dbReference type="PANTHER" id="PTHR48048:SF45">
    <property type="entry name" value="GLYCOSYLTRANSFERASE"/>
    <property type="match status" value="1"/>
</dbReference>
<dbReference type="EMBL" id="JAQIZT010000003">
    <property type="protein sequence ID" value="KAJ7002834.1"/>
    <property type="molecule type" value="Genomic_DNA"/>
</dbReference>
<dbReference type="AlphaFoldDB" id="A0AAD6R5Z7"/>
<dbReference type="PANTHER" id="PTHR48048">
    <property type="entry name" value="GLYCOSYLTRANSFERASE"/>
    <property type="match status" value="1"/>
</dbReference>
<dbReference type="SUPFAM" id="SSF53756">
    <property type="entry name" value="UDP-Glycosyltransferase/glycogen phosphorylase"/>
    <property type="match status" value="1"/>
</dbReference>
<proteinExistence type="inferred from homology"/>
<dbReference type="GO" id="GO:0035251">
    <property type="term" value="F:UDP-glucosyltransferase activity"/>
    <property type="evidence" value="ECO:0007669"/>
    <property type="project" value="InterPro"/>
</dbReference>